<reference evidence="1" key="1">
    <citation type="submission" date="2020-04" db="EMBL/GenBank/DDBJ databases">
        <authorList>
            <person name="Zhang T."/>
        </authorList>
    </citation>
    <scope>NUCLEOTIDE SEQUENCE</scope>
    <source>
        <strain evidence="1">HKST-UBA01</strain>
    </source>
</reference>
<evidence type="ECO:0000313" key="2">
    <source>
        <dbReference type="Proteomes" id="UP000697710"/>
    </source>
</evidence>
<organism evidence="1 2">
    <name type="scientific">Eiseniibacteriota bacterium</name>
    <dbReference type="NCBI Taxonomy" id="2212470"/>
    <lineage>
        <taxon>Bacteria</taxon>
        <taxon>Candidatus Eiseniibacteriota</taxon>
    </lineage>
</organism>
<gene>
    <name evidence="1" type="ORF">KC729_22050</name>
</gene>
<dbReference type="AlphaFoldDB" id="A0A956M357"/>
<sequence>RMRAKLRAVRDGLRARLHVPRDDVGRWLGQVVAGYYRYFAVPRNYPALSLFRYEVVRLWCQALRRRSQKSRITWARMLRWAGQWIPQPRIMHPYPEQRLLVMTQGRSPVR</sequence>
<reference evidence="1" key="2">
    <citation type="journal article" date="2021" name="Microbiome">
        <title>Successional dynamics and alternative stable states in a saline activated sludge microbial community over 9 years.</title>
        <authorList>
            <person name="Wang Y."/>
            <person name="Ye J."/>
            <person name="Ju F."/>
            <person name="Liu L."/>
            <person name="Boyd J.A."/>
            <person name="Deng Y."/>
            <person name="Parks D.H."/>
            <person name="Jiang X."/>
            <person name="Yin X."/>
            <person name="Woodcroft B.J."/>
            <person name="Tyson G.W."/>
            <person name="Hugenholtz P."/>
            <person name="Polz M.F."/>
            <person name="Zhang T."/>
        </authorList>
    </citation>
    <scope>NUCLEOTIDE SEQUENCE</scope>
    <source>
        <strain evidence="1">HKST-UBA01</strain>
    </source>
</reference>
<protein>
    <recommendedName>
        <fullName evidence="3">Group II intron reverse transcriptase/maturase</fullName>
    </recommendedName>
</protein>
<name>A0A956M357_UNCEI</name>
<evidence type="ECO:0008006" key="3">
    <source>
        <dbReference type="Google" id="ProtNLM"/>
    </source>
</evidence>
<dbReference type="Proteomes" id="UP000697710">
    <property type="component" value="Unassembled WGS sequence"/>
</dbReference>
<comment type="caution">
    <text evidence="1">The sequence shown here is derived from an EMBL/GenBank/DDBJ whole genome shotgun (WGS) entry which is preliminary data.</text>
</comment>
<dbReference type="EMBL" id="JAGQHR010001151">
    <property type="protein sequence ID" value="MCA9730380.1"/>
    <property type="molecule type" value="Genomic_DNA"/>
</dbReference>
<accession>A0A956M357</accession>
<proteinExistence type="predicted"/>
<feature type="non-terminal residue" evidence="1">
    <location>
        <position position="1"/>
    </location>
</feature>
<evidence type="ECO:0000313" key="1">
    <source>
        <dbReference type="EMBL" id="MCA9730380.1"/>
    </source>
</evidence>